<reference evidence="1" key="1">
    <citation type="submission" date="2022-08" db="EMBL/GenBank/DDBJ databases">
        <authorList>
            <consortium name="DOE Joint Genome Institute"/>
            <person name="Min B."/>
            <person name="Sierra-Patev S."/>
            <person name="Naranjo-Ortiz M."/>
            <person name="Looney B."/>
            <person name="Konkel Z."/>
            <person name="Slot J.C."/>
            <person name="Sakamoto Y."/>
            <person name="Steenwyk J.L."/>
            <person name="Rokas A."/>
            <person name="Carro J."/>
            <person name="Camarero S."/>
            <person name="Ferreira P."/>
            <person name="Molpeceres G."/>
            <person name="Ruiz-duenas F.J."/>
            <person name="Serrano A."/>
            <person name="Henrissat B."/>
            <person name="Drula E."/>
            <person name="Hughes K.W."/>
            <person name="Mata J.L."/>
            <person name="Ishikawa N.K."/>
            <person name="Vargas-Isla R."/>
            <person name="Ushijima S."/>
            <person name="Smith C.A."/>
            <person name="Ahrendt S."/>
            <person name="Andreopoulos W."/>
            <person name="He G."/>
            <person name="LaButti K."/>
            <person name="Lipzen A."/>
            <person name="Ng V."/>
            <person name="Riley R."/>
            <person name="Sandor L."/>
            <person name="Barry K."/>
            <person name="Martinez A.T."/>
            <person name="Xiao Y."/>
            <person name="Gibbons J.G."/>
            <person name="Terashima K."/>
            <person name="Hibbett D.S."/>
            <person name="Grigoriev I.V."/>
        </authorList>
    </citation>
    <scope>NUCLEOTIDE SEQUENCE</scope>
    <source>
        <strain evidence="1">ET3784</strain>
    </source>
</reference>
<dbReference type="EMBL" id="JANVFO010000011">
    <property type="protein sequence ID" value="KAJ3734921.1"/>
    <property type="molecule type" value="Genomic_DNA"/>
</dbReference>
<name>A0AA38JF99_9AGAR</name>
<organism evidence="1 2">
    <name type="scientific">Lentinula guzmanii</name>
    <dbReference type="NCBI Taxonomy" id="2804957"/>
    <lineage>
        <taxon>Eukaryota</taxon>
        <taxon>Fungi</taxon>
        <taxon>Dikarya</taxon>
        <taxon>Basidiomycota</taxon>
        <taxon>Agaricomycotina</taxon>
        <taxon>Agaricomycetes</taxon>
        <taxon>Agaricomycetidae</taxon>
        <taxon>Agaricales</taxon>
        <taxon>Marasmiineae</taxon>
        <taxon>Omphalotaceae</taxon>
        <taxon>Lentinula</taxon>
    </lineage>
</organism>
<evidence type="ECO:0000313" key="1">
    <source>
        <dbReference type="EMBL" id="KAJ3734921.1"/>
    </source>
</evidence>
<dbReference type="AlphaFoldDB" id="A0AA38JF99"/>
<evidence type="ECO:0000313" key="2">
    <source>
        <dbReference type="Proteomes" id="UP001176059"/>
    </source>
</evidence>
<reference evidence="1" key="2">
    <citation type="journal article" date="2023" name="Proc. Natl. Acad. Sci. U.S.A.">
        <title>A global phylogenomic analysis of the shiitake genus Lentinula.</title>
        <authorList>
            <person name="Sierra-Patev S."/>
            <person name="Min B."/>
            <person name="Naranjo-Ortiz M."/>
            <person name="Looney B."/>
            <person name="Konkel Z."/>
            <person name="Slot J.C."/>
            <person name="Sakamoto Y."/>
            <person name="Steenwyk J.L."/>
            <person name="Rokas A."/>
            <person name="Carro J."/>
            <person name="Camarero S."/>
            <person name="Ferreira P."/>
            <person name="Molpeceres G."/>
            <person name="Ruiz-Duenas F.J."/>
            <person name="Serrano A."/>
            <person name="Henrissat B."/>
            <person name="Drula E."/>
            <person name="Hughes K.W."/>
            <person name="Mata J.L."/>
            <person name="Ishikawa N.K."/>
            <person name="Vargas-Isla R."/>
            <person name="Ushijima S."/>
            <person name="Smith C.A."/>
            <person name="Donoghue J."/>
            <person name="Ahrendt S."/>
            <person name="Andreopoulos W."/>
            <person name="He G."/>
            <person name="LaButti K."/>
            <person name="Lipzen A."/>
            <person name="Ng V."/>
            <person name="Riley R."/>
            <person name="Sandor L."/>
            <person name="Barry K."/>
            <person name="Martinez A.T."/>
            <person name="Xiao Y."/>
            <person name="Gibbons J.G."/>
            <person name="Terashima K."/>
            <person name="Grigoriev I.V."/>
            <person name="Hibbett D."/>
        </authorList>
    </citation>
    <scope>NUCLEOTIDE SEQUENCE</scope>
    <source>
        <strain evidence="1">ET3784</strain>
    </source>
</reference>
<keyword evidence="2" id="KW-1185">Reference proteome</keyword>
<dbReference type="Proteomes" id="UP001176059">
    <property type="component" value="Unassembled WGS sequence"/>
</dbReference>
<comment type="caution">
    <text evidence="1">The sequence shown here is derived from an EMBL/GenBank/DDBJ whole genome shotgun (WGS) entry which is preliminary data.</text>
</comment>
<proteinExistence type="predicted"/>
<sequence length="77" mass="8904">MTSNFLLVTVHLSYLSVTTYGRFPIWFGIMLSESIAQCLKKKTDRSRYTTLLESTEITLELCMKVIGRDTSSVKFRF</sequence>
<accession>A0AA38JF99</accession>
<gene>
    <name evidence="1" type="ORF">DFJ43DRAFT_58658</name>
</gene>
<protein>
    <submittedName>
        <fullName evidence="1">Uncharacterized protein</fullName>
    </submittedName>
</protein>